<protein>
    <recommendedName>
        <fullName evidence="4">TPM domain-containing protein</fullName>
    </recommendedName>
</protein>
<evidence type="ECO:0000313" key="2">
    <source>
        <dbReference type="EMBL" id="KAJ1373612.1"/>
    </source>
</evidence>
<evidence type="ECO:0008006" key="4">
    <source>
        <dbReference type="Google" id="ProtNLM"/>
    </source>
</evidence>
<name>A0AAD5WKE2_PARTN</name>
<dbReference type="Pfam" id="PF17175">
    <property type="entry name" value="MOLO1"/>
    <property type="match status" value="1"/>
</dbReference>
<feature type="chain" id="PRO_5041954194" description="TPM domain-containing protein" evidence="1">
    <location>
        <begin position="39"/>
        <end position="227"/>
    </location>
</feature>
<gene>
    <name evidence="2" type="ORF">KIN20_036073</name>
</gene>
<dbReference type="EMBL" id="JAHQIW010007317">
    <property type="protein sequence ID" value="KAJ1373612.1"/>
    <property type="molecule type" value="Genomic_DNA"/>
</dbReference>
<reference evidence="2" key="1">
    <citation type="submission" date="2021-06" db="EMBL/GenBank/DDBJ databases">
        <title>Parelaphostrongylus tenuis whole genome reference sequence.</title>
        <authorList>
            <person name="Garwood T.J."/>
            <person name="Larsen P.A."/>
            <person name="Fountain-Jones N.M."/>
            <person name="Garbe J.R."/>
            <person name="Macchietto M.G."/>
            <person name="Kania S.A."/>
            <person name="Gerhold R.W."/>
            <person name="Richards J.E."/>
            <person name="Wolf T.M."/>
        </authorList>
    </citation>
    <scope>NUCLEOTIDE SEQUENCE</scope>
    <source>
        <strain evidence="2">MNPRO001-30</strain>
        <tissue evidence="2">Meninges</tissue>
    </source>
</reference>
<keyword evidence="1" id="KW-0732">Signal</keyword>
<evidence type="ECO:0000313" key="3">
    <source>
        <dbReference type="Proteomes" id="UP001196413"/>
    </source>
</evidence>
<keyword evidence="3" id="KW-1185">Reference proteome</keyword>
<sequence length="227" mass="25424">MNNDEQKRQIQTDNQIDNASELTMWLLLLSLVTISVQQQWEPSQYPNPRKGGFKQCNMRSVSNVCDPDEVLNEGDRYRLNNELQRISARTGSGGSSYCDRKGVDAVLAIVKQGSQQFANDLSKLWHMDDQCKRSTIFLLSGDDRKLYFASQANTGFNNADIQSVISSNEELLQRGQFTPALVNVFKEVGKSIDFVPTSPRADHNFKAAPSIVCSSLSLLLMLVVSRL</sequence>
<dbReference type="AlphaFoldDB" id="A0AAD5WKE2"/>
<comment type="caution">
    <text evidence="2">The sequence shown here is derived from an EMBL/GenBank/DDBJ whole genome shotgun (WGS) entry which is preliminary data.</text>
</comment>
<dbReference type="Gene3D" id="3.10.310.50">
    <property type="match status" value="1"/>
</dbReference>
<dbReference type="Proteomes" id="UP001196413">
    <property type="component" value="Unassembled WGS sequence"/>
</dbReference>
<proteinExistence type="predicted"/>
<dbReference type="GO" id="GO:0005892">
    <property type="term" value="C:acetylcholine-gated channel complex"/>
    <property type="evidence" value="ECO:0007669"/>
    <property type="project" value="InterPro"/>
</dbReference>
<feature type="signal peptide" evidence="1">
    <location>
        <begin position="1"/>
        <end position="38"/>
    </location>
</feature>
<organism evidence="2 3">
    <name type="scientific">Parelaphostrongylus tenuis</name>
    <name type="common">Meningeal worm</name>
    <dbReference type="NCBI Taxonomy" id="148309"/>
    <lineage>
        <taxon>Eukaryota</taxon>
        <taxon>Metazoa</taxon>
        <taxon>Ecdysozoa</taxon>
        <taxon>Nematoda</taxon>
        <taxon>Chromadorea</taxon>
        <taxon>Rhabditida</taxon>
        <taxon>Rhabditina</taxon>
        <taxon>Rhabditomorpha</taxon>
        <taxon>Strongyloidea</taxon>
        <taxon>Metastrongylidae</taxon>
        <taxon>Parelaphostrongylus</taxon>
    </lineage>
</organism>
<accession>A0AAD5WKE2</accession>
<dbReference type="InterPro" id="IPR033438">
    <property type="entry name" value="MOLO1"/>
</dbReference>
<dbReference type="PANTHER" id="PTHR33748">
    <property type="entry name" value="PROTEIN CBG04600"/>
    <property type="match status" value="1"/>
</dbReference>
<dbReference type="PANTHER" id="PTHR33748:SF6">
    <property type="entry name" value="TPM_PHOSPHATASE DOMAIN-CONTAINING PROTEIN"/>
    <property type="match status" value="1"/>
</dbReference>
<evidence type="ECO:0000256" key="1">
    <source>
        <dbReference type="SAM" id="SignalP"/>
    </source>
</evidence>